<gene>
    <name evidence="6" type="ORF">K461DRAFT_278302</name>
</gene>
<dbReference type="Proteomes" id="UP000799439">
    <property type="component" value="Unassembled WGS sequence"/>
</dbReference>
<dbReference type="InterPro" id="IPR013024">
    <property type="entry name" value="GGCT-like"/>
</dbReference>
<evidence type="ECO:0000256" key="3">
    <source>
        <dbReference type="ARBA" id="ARBA00030602"/>
    </source>
</evidence>
<dbReference type="InterPro" id="IPR036568">
    <property type="entry name" value="GGCT-like_sf"/>
</dbReference>
<evidence type="ECO:0000256" key="2">
    <source>
        <dbReference type="ARBA" id="ARBA00022679"/>
    </source>
</evidence>
<evidence type="ECO:0000256" key="1">
    <source>
        <dbReference type="ARBA" id="ARBA00008861"/>
    </source>
</evidence>
<accession>A0A9P4MHS8</accession>
<evidence type="ECO:0000313" key="7">
    <source>
        <dbReference type="Proteomes" id="UP000799439"/>
    </source>
</evidence>
<dbReference type="PANTHER" id="PTHR31544">
    <property type="entry name" value="AIG2-LIKE PROTEIN D"/>
    <property type="match status" value="1"/>
</dbReference>
<dbReference type="InterPro" id="IPR045038">
    <property type="entry name" value="AIG2-like"/>
</dbReference>
<dbReference type="CDD" id="cd06661">
    <property type="entry name" value="GGCT_like"/>
    <property type="match status" value="1"/>
</dbReference>
<name>A0A9P4MHS8_9PEZI</name>
<keyword evidence="2" id="KW-0808">Transferase</keyword>
<organism evidence="6 7">
    <name type="scientific">Myriangium duriaei CBS 260.36</name>
    <dbReference type="NCBI Taxonomy" id="1168546"/>
    <lineage>
        <taxon>Eukaryota</taxon>
        <taxon>Fungi</taxon>
        <taxon>Dikarya</taxon>
        <taxon>Ascomycota</taxon>
        <taxon>Pezizomycotina</taxon>
        <taxon>Dothideomycetes</taxon>
        <taxon>Dothideomycetidae</taxon>
        <taxon>Myriangiales</taxon>
        <taxon>Myriangiaceae</taxon>
        <taxon>Myriangium</taxon>
    </lineage>
</organism>
<dbReference type="OrthoDB" id="1044435at2759"/>
<evidence type="ECO:0000256" key="4">
    <source>
        <dbReference type="SAM" id="MobiDB-lite"/>
    </source>
</evidence>
<dbReference type="AlphaFoldDB" id="A0A9P4MHS8"/>
<dbReference type="PANTHER" id="PTHR31544:SF2">
    <property type="entry name" value="AIG2-LIKE PROTEIN D"/>
    <property type="match status" value="1"/>
</dbReference>
<comment type="caution">
    <text evidence="6">The sequence shown here is derived from an EMBL/GenBank/DDBJ whole genome shotgun (WGS) entry which is preliminary data.</text>
</comment>
<proteinExistence type="inferred from homology"/>
<feature type="region of interest" description="Disordered" evidence="4">
    <location>
        <begin position="174"/>
        <end position="194"/>
    </location>
</feature>
<evidence type="ECO:0000313" key="6">
    <source>
        <dbReference type="EMBL" id="KAF2153492.1"/>
    </source>
</evidence>
<feature type="domain" description="Gamma-glutamylcyclotransferase AIG2-like" evidence="5">
    <location>
        <begin position="6"/>
        <end position="129"/>
    </location>
</feature>
<sequence length="194" mass="21845">MGDNTLFFYGTLLSPSILSRVIHGPSNPTFTPSNTYILNTPAVLPSHQRHRVRHADYPAIIPSALPTASVRGTLASHLTDMDVRRLDIFEGDEYTRRRVTVRTEKGDEVQAETYIWTAGRERLENEEWDFDAFVREKMKFWLGGETGRKEFGAVDEAVAEMDGTGGRRLDGEMGRELERETSVGKAREVVESAV</sequence>
<evidence type="ECO:0000259" key="5">
    <source>
        <dbReference type="Pfam" id="PF06094"/>
    </source>
</evidence>
<dbReference type="InterPro" id="IPR009288">
    <property type="entry name" value="AIG2-like_dom"/>
</dbReference>
<dbReference type="Pfam" id="PF06094">
    <property type="entry name" value="GGACT"/>
    <property type="match status" value="1"/>
</dbReference>
<keyword evidence="7" id="KW-1185">Reference proteome</keyword>
<reference evidence="6" key="1">
    <citation type="journal article" date="2020" name="Stud. Mycol.">
        <title>101 Dothideomycetes genomes: a test case for predicting lifestyles and emergence of pathogens.</title>
        <authorList>
            <person name="Haridas S."/>
            <person name="Albert R."/>
            <person name="Binder M."/>
            <person name="Bloem J."/>
            <person name="Labutti K."/>
            <person name="Salamov A."/>
            <person name="Andreopoulos B."/>
            <person name="Baker S."/>
            <person name="Barry K."/>
            <person name="Bills G."/>
            <person name="Bluhm B."/>
            <person name="Cannon C."/>
            <person name="Castanera R."/>
            <person name="Culley D."/>
            <person name="Daum C."/>
            <person name="Ezra D."/>
            <person name="Gonzalez J."/>
            <person name="Henrissat B."/>
            <person name="Kuo A."/>
            <person name="Liang C."/>
            <person name="Lipzen A."/>
            <person name="Lutzoni F."/>
            <person name="Magnuson J."/>
            <person name="Mondo S."/>
            <person name="Nolan M."/>
            <person name="Ohm R."/>
            <person name="Pangilinan J."/>
            <person name="Park H.-J."/>
            <person name="Ramirez L."/>
            <person name="Alfaro M."/>
            <person name="Sun H."/>
            <person name="Tritt A."/>
            <person name="Yoshinaga Y."/>
            <person name="Zwiers L.-H."/>
            <person name="Turgeon B."/>
            <person name="Goodwin S."/>
            <person name="Spatafora J."/>
            <person name="Crous P."/>
            <person name="Grigoriev I."/>
        </authorList>
    </citation>
    <scope>NUCLEOTIDE SEQUENCE</scope>
    <source>
        <strain evidence="6">CBS 260.36</strain>
    </source>
</reference>
<comment type="similarity">
    <text evidence="1">Belongs to the gamma-glutamylcyclotransferase family.</text>
</comment>
<protein>
    <recommendedName>
        <fullName evidence="3">Putative gamma-glutamylcyclotransferase</fullName>
    </recommendedName>
</protein>
<dbReference type="Gene3D" id="3.10.490.10">
    <property type="entry name" value="Gamma-glutamyl cyclotransferase-like"/>
    <property type="match status" value="1"/>
</dbReference>
<dbReference type="SUPFAM" id="SSF110857">
    <property type="entry name" value="Gamma-glutamyl cyclotransferase-like"/>
    <property type="match status" value="1"/>
</dbReference>
<dbReference type="EMBL" id="ML996085">
    <property type="protein sequence ID" value="KAF2153492.1"/>
    <property type="molecule type" value="Genomic_DNA"/>
</dbReference>
<dbReference type="GO" id="GO:0016740">
    <property type="term" value="F:transferase activity"/>
    <property type="evidence" value="ECO:0007669"/>
    <property type="project" value="UniProtKB-KW"/>
</dbReference>